<dbReference type="Gene3D" id="3.30.420.150">
    <property type="entry name" value="Exopolyphosphatase. Domain 2"/>
    <property type="match status" value="1"/>
</dbReference>
<dbReference type="Pfam" id="PF21697">
    <property type="entry name" value="Ppx_C"/>
    <property type="match status" value="1"/>
</dbReference>
<feature type="domain" description="Ppx/GppA phosphatase N-terminal" evidence="1">
    <location>
        <begin position="36"/>
        <end position="316"/>
    </location>
</feature>
<dbReference type="RefSeq" id="WP_176762655.1">
    <property type="nucleotide sequence ID" value="NZ_FNCS01000008.1"/>
</dbReference>
<gene>
    <name evidence="3" type="ORF">SAMN04487974_10863</name>
</gene>
<evidence type="ECO:0000259" key="1">
    <source>
        <dbReference type="Pfam" id="PF02541"/>
    </source>
</evidence>
<dbReference type="PANTHER" id="PTHR30005">
    <property type="entry name" value="EXOPOLYPHOSPHATASE"/>
    <property type="match status" value="1"/>
</dbReference>
<feature type="domain" description="Exopolyphosphatase C-terminal" evidence="2">
    <location>
        <begin position="325"/>
        <end position="506"/>
    </location>
</feature>
<sequence length="513" mass="55278">MIRFWSVESDPAGQGRLAGAKPVAVLDIGSNSVRLVVYERLARALTVLYNEKSSSTLGRGVAASGKLAETSVASALKAIRRFALVCRLTEVGEIYAIATSATREASNGPEFARAVEEIIGVPVRVLSGEEEAHFAAYGIVAGMPDFKGVVGDLGGGSLELAQVEDGEDTGGETHELGVIRLQDDSNMSSSKAVSIIRERLQSSKLLEPGKRKTFGAIGGTWRSLAKLHQARCQYSLHMVQDYAVPAAEIISLCDELVSGNGDKKLVKGIETVSGSRKDLLPFGAAVLAEVLRAGKFEEVVFSALGVREGYLFDILDEGEKAIDPLLQAAEEISLLRSRAPEFSHDLIVASKAFFDLVGVSETQEETRLREAACFMSDIGWRAHPDYRGEQSIQAVAFSDIVGVSHAGRAFLARTLAFRYMGFKQKSPSAKLLDLTGSKLGKRSKLLAAYFRVAYPLAAAMPGIIPRTYFAIDGKTLVLHLPSDLAFLDGDRIRGRHRQLASEAGFKDGTIQID</sequence>
<accession>A0A1G7X2F4</accession>
<evidence type="ECO:0000259" key="2">
    <source>
        <dbReference type="Pfam" id="PF21697"/>
    </source>
</evidence>
<name>A0A1G7X2F4_9HYPH</name>
<dbReference type="Gene3D" id="1.10.3210.10">
    <property type="entry name" value="Hypothetical protein af1432"/>
    <property type="match status" value="1"/>
</dbReference>
<dbReference type="STRING" id="440168.SAMN04487974_10863"/>
<evidence type="ECO:0000313" key="4">
    <source>
        <dbReference type="Proteomes" id="UP000199495"/>
    </source>
</evidence>
<dbReference type="Pfam" id="PF02541">
    <property type="entry name" value="Ppx-GppA"/>
    <property type="match status" value="1"/>
</dbReference>
<dbReference type="GO" id="GO:0016462">
    <property type="term" value="F:pyrophosphatase activity"/>
    <property type="evidence" value="ECO:0007669"/>
    <property type="project" value="TreeGrafter"/>
</dbReference>
<dbReference type="Proteomes" id="UP000199495">
    <property type="component" value="Unassembled WGS sequence"/>
</dbReference>
<dbReference type="InterPro" id="IPR003695">
    <property type="entry name" value="Ppx_GppA_N"/>
</dbReference>
<dbReference type="SUPFAM" id="SSF53067">
    <property type="entry name" value="Actin-like ATPase domain"/>
    <property type="match status" value="2"/>
</dbReference>
<dbReference type="SUPFAM" id="SSF109604">
    <property type="entry name" value="HD-domain/PDEase-like"/>
    <property type="match status" value="1"/>
</dbReference>
<dbReference type="InterPro" id="IPR048951">
    <property type="entry name" value="Ppx_C"/>
</dbReference>
<dbReference type="Gene3D" id="3.30.420.40">
    <property type="match status" value="1"/>
</dbReference>
<dbReference type="InterPro" id="IPR043129">
    <property type="entry name" value="ATPase_NBD"/>
</dbReference>
<protein>
    <submittedName>
        <fullName evidence="3">Exopolyphosphatase / guanosine-5'-triphosphate,3'-diphosphate pyrophosphatase</fullName>
    </submittedName>
</protein>
<proteinExistence type="predicted"/>
<reference evidence="3 4" key="1">
    <citation type="submission" date="2016-10" db="EMBL/GenBank/DDBJ databases">
        <authorList>
            <person name="de Groot N.N."/>
        </authorList>
    </citation>
    <scope>NUCLEOTIDE SEQUENCE [LARGE SCALE GENOMIC DNA]</scope>
    <source>
        <strain evidence="3 4">CGMCC 1.10267</strain>
    </source>
</reference>
<organism evidence="3 4">
    <name type="scientific">Pelagibacterium luteolum</name>
    <dbReference type="NCBI Taxonomy" id="440168"/>
    <lineage>
        <taxon>Bacteria</taxon>
        <taxon>Pseudomonadati</taxon>
        <taxon>Pseudomonadota</taxon>
        <taxon>Alphaproteobacteria</taxon>
        <taxon>Hyphomicrobiales</taxon>
        <taxon>Devosiaceae</taxon>
        <taxon>Pelagibacterium</taxon>
    </lineage>
</organism>
<dbReference type="PANTHER" id="PTHR30005:SF0">
    <property type="entry name" value="RETROGRADE REGULATION PROTEIN 2"/>
    <property type="match status" value="1"/>
</dbReference>
<dbReference type="InterPro" id="IPR050273">
    <property type="entry name" value="GppA/Ppx_hydrolase"/>
</dbReference>
<keyword evidence="4" id="KW-1185">Reference proteome</keyword>
<dbReference type="EMBL" id="FNCS01000008">
    <property type="protein sequence ID" value="SDG78359.1"/>
    <property type="molecule type" value="Genomic_DNA"/>
</dbReference>
<evidence type="ECO:0000313" key="3">
    <source>
        <dbReference type="EMBL" id="SDG78359.1"/>
    </source>
</evidence>
<dbReference type="CDD" id="cd24052">
    <property type="entry name" value="ASKHA_NBD_HpPPX-GppA-like"/>
    <property type="match status" value="1"/>
</dbReference>
<dbReference type="AlphaFoldDB" id="A0A1G7X2F4"/>